<evidence type="ECO:0000259" key="1">
    <source>
        <dbReference type="Pfam" id="PF00135"/>
    </source>
</evidence>
<dbReference type="InterPro" id="IPR029058">
    <property type="entry name" value="AB_hydrolase_fold"/>
</dbReference>
<dbReference type="InterPro" id="IPR050309">
    <property type="entry name" value="Type-B_Carboxylest/Lipase"/>
</dbReference>
<dbReference type="SUPFAM" id="SSF53474">
    <property type="entry name" value="alpha/beta-Hydrolases"/>
    <property type="match status" value="1"/>
</dbReference>
<gene>
    <name evidence="2" type="ORF">OHK93_007245</name>
</gene>
<dbReference type="EMBL" id="JAPUFD010000006">
    <property type="protein sequence ID" value="MDI1487971.1"/>
    <property type="molecule type" value="Genomic_DNA"/>
</dbReference>
<name>A0AA43QK40_9LECA</name>
<comment type="caution">
    <text evidence="2">The sequence shown here is derived from an EMBL/GenBank/DDBJ whole genome shotgun (WGS) entry which is preliminary data.</text>
</comment>
<accession>A0AA43QK40</accession>
<protein>
    <recommendedName>
        <fullName evidence="1">Carboxylesterase type B domain-containing protein</fullName>
    </recommendedName>
</protein>
<dbReference type="InterPro" id="IPR002018">
    <property type="entry name" value="CarbesteraseB"/>
</dbReference>
<keyword evidence="3" id="KW-1185">Reference proteome</keyword>
<proteinExistence type="predicted"/>
<reference evidence="2" key="1">
    <citation type="journal article" date="2023" name="Genome Biol. Evol.">
        <title>First Whole Genome Sequence and Flow Cytometry Genome Size Data for the Lichen-Forming Fungus Ramalina farinacea (Ascomycota).</title>
        <authorList>
            <person name="Llewellyn T."/>
            <person name="Mian S."/>
            <person name="Hill R."/>
            <person name="Leitch I.J."/>
            <person name="Gaya E."/>
        </authorList>
    </citation>
    <scope>NUCLEOTIDE SEQUENCE</scope>
    <source>
        <strain evidence="2">LIQ254RAFAR</strain>
    </source>
</reference>
<evidence type="ECO:0000313" key="3">
    <source>
        <dbReference type="Proteomes" id="UP001161017"/>
    </source>
</evidence>
<dbReference type="Gene3D" id="3.40.50.1820">
    <property type="entry name" value="alpha/beta hydrolase"/>
    <property type="match status" value="1"/>
</dbReference>
<feature type="domain" description="Carboxylesterase type B" evidence="1">
    <location>
        <begin position="2"/>
        <end position="372"/>
    </location>
</feature>
<dbReference type="Pfam" id="PF00135">
    <property type="entry name" value="COesterase"/>
    <property type="match status" value="1"/>
</dbReference>
<sequence length="460" mass="48881">MKLPVISWFYGGAYIFGAKDQFGPALPLYGGVGVVQQSGGNVIFVSSNYRVGAFGFLAGTTMEQEGLPNAGLYDQRAVLQWIQDNIGLVGGDKTQVSAWGESAGAGSIQFHLTQFGGTQDPLFSKAVILSSAFQTLFDRKGQLEQTFQNFTTLAGCAGQGVACLRAASADALDQANVKLNEAGPMGTFAVGPAADGTFARQLPALEFASGNYWKGIQSVIISHVSDEADLFVPPGVVTDEQFNTLLNATLPAYAVPAGIINAIDTRYPPVKASGSNYTLEHDRLRDYIGESSFQCNARFLTDAYDGKNYNIQYSVTPGLHASDLLTVFYDLNLDLNVFGHDVPFPLVPGFGSFAQAYQSYLVSHARSGDPNKYKKTLNIPSAITWPKPGSSTADDITSVLNAFDLGFSVITDSVTSEARCDFWRQAQAALTSAGGYAPPGSVVSSSLEGVDTGDNSSGNY</sequence>
<organism evidence="2 3">
    <name type="scientific">Ramalina farinacea</name>
    <dbReference type="NCBI Taxonomy" id="258253"/>
    <lineage>
        <taxon>Eukaryota</taxon>
        <taxon>Fungi</taxon>
        <taxon>Dikarya</taxon>
        <taxon>Ascomycota</taxon>
        <taxon>Pezizomycotina</taxon>
        <taxon>Lecanoromycetes</taxon>
        <taxon>OSLEUM clade</taxon>
        <taxon>Lecanoromycetidae</taxon>
        <taxon>Lecanorales</taxon>
        <taxon>Lecanorineae</taxon>
        <taxon>Ramalinaceae</taxon>
        <taxon>Ramalina</taxon>
    </lineage>
</organism>
<dbReference type="PANTHER" id="PTHR11559">
    <property type="entry name" value="CARBOXYLESTERASE"/>
    <property type="match status" value="1"/>
</dbReference>
<evidence type="ECO:0000313" key="2">
    <source>
        <dbReference type="EMBL" id="MDI1487971.1"/>
    </source>
</evidence>
<dbReference type="Proteomes" id="UP001161017">
    <property type="component" value="Unassembled WGS sequence"/>
</dbReference>
<dbReference type="AlphaFoldDB" id="A0AA43QK40"/>